<reference evidence="10" key="2">
    <citation type="journal article" date="2021" name="Sci. Data">
        <title>Chromosome-scale genome sequencing, assembly and annotation of six genomes from subfamily Leishmaniinae.</title>
        <authorList>
            <person name="Almutairi H."/>
            <person name="Urbaniak M.D."/>
            <person name="Bates M.D."/>
            <person name="Jariyapan N."/>
            <person name="Kwakye-Nuako G."/>
            <person name="Thomaz Soccol V."/>
            <person name="Al-Salem W.S."/>
            <person name="Dillon R.J."/>
            <person name="Bates P.A."/>
            <person name="Gatherer D."/>
        </authorList>
    </citation>
    <scope>NUCLEOTIDE SEQUENCE [LARGE SCALE GENOMIC DNA]</scope>
</reference>
<dbReference type="KEGG" id="lmat:92511466"/>
<evidence type="ECO:0000256" key="6">
    <source>
        <dbReference type="SAM" id="Phobius"/>
    </source>
</evidence>
<evidence type="ECO:0000256" key="4">
    <source>
        <dbReference type="ARBA" id="ARBA00022989"/>
    </source>
</evidence>
<evidence type="ECO:0008006" key="11">
    <source>
        <dbReference type="Google" id="ProtNLM"/>
    </source>
</evidence>
<dbReference type="RefSeq" id="XP_067176233.1">
    <property type="nucleotide sequence ID" value="XM_067318954.1"/>
</dbReference>
<dbReference type="PANTHER" id="PTHR10984:SF25">
    <property type="entry name" value="ENDOPLASMIC RETICULUM-GOLGI INTERMEDIATE COMPARTMENT PROTEIN 3"/>
    <property type="match status" value="1"/>
</dbReference>
<evidence type="ECO:0000259" key="8">
    <source>
        <dbReference type="Pfam" id="PF13850"/>
    </source>
</evidence>
<accession>A0A836KCG1</accession>
<keyword evidence="10" id="KW-1185">Reference proteome</keyword>
<evidence type="ECO:0000256" key="3">
    <source>
        <dbReference type="ARBA" id="ARBA00022692"/>
    </source>
</evidence>
<dbReference type="InterPro" id="IPR039542">
    <property type="entry name" value="Erv_N"/>
</dbReference>
<dbReference type="GO" id="GO:0030134">
    <property type="term" value="C:COPII-coated ER to Golgi transport vesicle"/>
    <property type="evidence" value="ECO:0007669"/>
    <property type="project" value="TreeGrafter"/>
</dbReference>
<keyword evidence="3 6" id="KW-0812">Transmembrane</keyword>
<dbReference type="Pfam" id="PF13850">
    <property type="entry name" value="ERGIC_N"/>
    <property type="match status" value="1"/>
</dbReference>
<proteinExistence type="inferred from homology"/>
<dbReference type="InterPro" id="IPR045888">
    <property type="entry name" value="Erv"/>
</dbReference>
<organism evidence="9 10">
    <name type="scientific">Leishmania martiniquensis</name>
    <dbReference type="NCBI Taxonomy" id="1580590"/>
    <lineage>
        <taxon>Eukaryota</taxon>
        <taxon>Discoba</taxon>
        <taxon>Euglenozoa</taxon>
        <taxon>Kinetoplastea</taxon>
        <taxon>Metakinetoplastina</taxon>
        <taxon>Trypanosomatida</taxon>
        <taxon>Trypanosomatidae</taxon>
        <taxon>Leishmaniinae</taxon>
        <taxon>Leishmania</taxon>
    </lineage>
</organism>
<dbReference type="PANTHER" id="PTHR10984">
    <property type="entry name" value="ENDOPLASMIC RETICULUM-GOLGI INTERMEDIATE COMPARTMENT PROTEIN"/>
    <property type="match status" value="1"/>
</dbReference>
<evidence type="ECO:0000256" key="2">
    <source>
        <dbReference type="ARBA" id="ARBA00005648"/>
    </source>
</evidence>
<feature type="domain" description="Endoplasmic reticulum vesicle transporter N-terminal" evidence="8">
    <location>
        <begin position="4"/>
        <end position="100"/>
    </location>
</feature>
<feature type="domain" description="Endoplasmic reticulum vesicle transporter C-terminal" evidence="7">
    <location>
        <begin position="141"/>
        <end position="302"/>
    </location>
</feature>
<keyword evidence="4 6" id="KW-1133">Transmembrane helix</keyword>
<comment type="caution">
    <text evidence="9">The sequence shown here is derived from an EMBL/GenBank/DDBJ whole genome shotgun (WGS) entry which is preliminary data.</text>
</comment>
<dbReference type="GeneID" id="92511466"/>
<dbReference type="Pfam" id="PF07970">
    <property type="entry name" value="COPIIcoated_ERV"/>
    <property type="match status" value="1"/>
</dbReference>
<evidence type="ECO:0000313" key="9">
    <source>
        <dbReference type="EMBL" id="KAG5471259.1"/>
    </source>
</evidence>
<gene>
    <name evidence="9" type="ORF">LSCM1_01332</name>
</gene>
<reference evidence="10" key="1">
    <citation type="journal article" date="2021" name="Microbiol. Resour. Announc.">
        <title>LGAAP: Leishmaniinae Genome Assembly and Annotation Pipeline.</title>
        <authorList>
            <person name="Almutairi H."/>
            <person name="Urbaniak M.D."/>
            <person name="Bates M.D."/>
            <person name="Jariyapan N."/>
            <person name="Kwakye-Nuako G."/>
            <person name="Thomaz-Soccol V."/>
            <person name="Al-Salem W.S."/>
            <person name="Dillon R.J."/>
            <person name="Bates P.A."/>
            <person name="Gatherer D."/>
        </authorList>
    </citation>
    <scope>NUCLEOTIDE SEQUENCE [LARGE SCALE GENOMIC DNA]</scope>
</reference>
<comment type="similarity">
    <text evidence="2">Belongs to the ERGIC family.</text>
</comment>
<evidence type="ECO:0000256" key="1">
    <source>
        <dbReference type="ARBA" id="ARBA00004141"/>
    </source>
</evidence>
<dbReference type="OrthoDB" id="270930at2759"/>
<protein>
    <recommendedName>
        <fullName evidence="11">Endoplasmic reticulum vesicle transporter C-terminal domain-containing protein</fullName>
    </recommendedName>
</protein>
<feature type="transmembrane region" description="Helical" evidence="6">
    <location>
        <begin position="26"/>
        <end position="50"/>
    </location>
</feature>
<keyword evidence="5 6" id="KW-0472">Membrane</keyword>
<dbReference type="GO" id="GO:0005783">
    <property type="term" value="C:endoplasmic reticulum"/>
    <property type="evidence" value="ECO:0007669"/>
    <property type="project" value="TreeGrafter"/>
</dbReference>
<comment type="subcellular location">
    <subcellularLocation>
        <location evidence="1">Membrane</location>
        <topology evidence="1">Multi-pass membrane protein</topology>
    </subcellularLocation>
</comment>
<evidence type="ECO:0000259" key="7">
    <source>
        <dbReference type="Pfam" id="PF07970"/>
    </source>
</evidence>
<dbReference type="EMBL" id="JAFEUZ010000031">
    <property type="protein sequence ID" value="KAG5471259.1"/>
    <property type="molecule type" value="Genomic_DNA"/>
</dbReference>
<dbReference type="AlphaFoldDB" id="A0A836KCG1"/>
<dbReference type="InterPro" id="IPR012936">
    <property type="entry name" value="Erv_C"/>
</dbReference>
<dbReference type="GO" id="GO:0016020">
    <property type="term" value="C:membrane"/>
    <property type="evidence" value="ECO:0007669"/>
    <property type="project" value="UniProtKB-SubCell"/>
</dbReference>
<name>A0A836KCG1_9TRYP</name>
<evidence type="ECO:0000256" key="5">
    <source>
        <dbReference type="ARBA" id="ARBA00023136"/>
    </source>
</evidence>
<evidence type="ECO:0000313" key="10">
    <source>
        <dbReference type="Proteomes" id="UP000673552"/>
    </source>
</evidence>
<feature type="transmembrane region" description="Helical" evidence="6">
    <location>
        <begin position="284"/>
        <end position="306"/>
    </location>
</feature>
<sequence length="340" mass="38079">MRLLHKCDLFRVVQDREKHLTPATPYGAVFSIATAAVLVILLIGELLGYYSGHHHCHITPSAFKNTLDAETQRTLDRLHFSISLPFMPCHRIGTETMTASAHDTQTEQDTKVSLYHIPYGSYAADSPAAYLPGEALSGAQRGCLIKGTAPMSAAPASFNIILKDYRVEDSKMYRPDFQIHHFSAGNVYDNWGVPQIRRQTLEPMSGVRRNYSLQKPYFYQFFLQLIPSTVRLPREDDRFGYQYTAFDSVLQYNGQGRAPGLYFSYKLSPFAMDCAVQYDAIGHFLVHLCAVLGGVYTVAGMVEAGLEWLARERRLREASARNHANAERFKSAVGGAPIVT</sequence>
<dbReference type="Proteomes" id="UP000673552">
    <property type="component" value="Unassembled WGS sequence"/>
</dbReference>